<feature type="signal peptide" evidence="1">
    <location>
        <begin position="1"/>
        <end position="15"/>
    </location>
</feature>
<protein>
    <submittedName>
        <fullName evidence="3 4">Uncharacterized protein C2orf66 homolog</fullName>
    </submittedName>
</protein>
<organism evidence="2 4">
    <name type="scientific">Python bivittatus</name>
    <name type="common">Burmese python</name>
    <name type="synonym">Python molurus bivittatus</name>
    <dbReference type="NCBI Taxonomy" id="176946"/>
    <lineage>
        <taxon>Eukaryota</taxon>
        <taxon>Metazoa</taxon>
        <taxon>Chordata</taxon>
        <taxon>Craniata</taxon>
        <taxon>Vertebrata</taxon>
        <taxon>Euteleostomi</taxon>
        <taxon>Lepidosauria</taxon>
        <taxon>Squamata</taxon>
        <taxon>Bifurcata</taxon>
        <taxon>Unidentata</taxon>
        <taxon>Episquamata</taxon>
        <taxon>Toxicofera</taxon>
        <taxon>Serpentes</taxon>
        <taxon>Henophidia</taxon>
        <taxon>Pythonidae</taxon>
        <taxon>Python</taxon>
    </lineage>
</organism>
<dbReference type="PANTHER" id="PTHR47620:SF1">
    <property type="entry name" value="GENE, 34066-RELATED"/>
    <property type="match status" value="1"/>
</dbReference>
<proteinExistence type="predicted"/>
<dbReference type="KEGG" id="pbi:103060137"/>
<dbReference type="AlphaFoldDB" id="A0A9F5IID6"/>
<feature type="chain" id="PRO_5044698285" evidence="1">
    <location>
        <begin position="16"/>
        <end position="101"/>
    </location>
</feature>
<keyword evidence="2" id="KW-1185">Reference proteome</keyword>
<dbReference type="OrthoDB" id="9882381at2759"/>
<dbReference type="RefSeq" id="XP_025020715.1">
    <property type="nucleotide sequence ID" value="XM_025164947.1"/>
</dbReference>
<name>A0A9F5IID6_PYTBI</name>
<dbReference type="OMA" id="NEDKWKP"/>
<evidence type="ECO:0000313" key="2">
    <source>
        <dbReference type="Proteomes" id="UP000695026"/>
    </source>
</evidence>
<sequence>MWKLLILVQCTTLMGTELPQGTPLRPEETWKSLDNPRNRDLFFRTLMAYFSGRQFALGKFPDTFSVNNDKSNPISFYLEPAASAFSDYEEKKSPFPNYLRS</sequence>
<dbReference type="GeneID" id="103060137"/>
<dbReference type="PANTHER" id="PTHR47620">
    <property type="entry name" value="CHROMOSOME 2 OPEN READING FRAME 66"/>
    <property type="match status" value="1"/>
</dbReference>
<dbReference type="CTD" id="109322614"/>
<dbReference type="RefSeq" id="XP_025020717.1">
    <property type="nucleotide sequence ID" value="XM_025164949.1"/>
</dbReference>
<dbReference type="Proteomes" id="UP000695026">
    <property type="component" value="Unplaced"/>
</dbReference>
<keyword evidence="1" id="KW-0732">Signal</keyword>
<dbReference type="InterPro" id="IPR031699">
    <property type="entry name" value="DUF4720"/>
</dbReference>
<gene>
    <name evidence="3 4" type="primary">CUNH2orf66</name>
</gene>
<evidence type="ECO:0000313" key="3">
    <source>
        <dbReference type="RefSeq" id="XP_025020715.1"/>
    </source>
</evidence>
<accession>A0A9F5IID6</accession>
<evidence type="ECO:0000256" key="1">
    <source>
        <dbReference type="SAM" id="SignalP"/>
    </source>
</evidence>
<dbReference type="Pfam" id="PF15846">
    <property type="entry name" value="DUF4720"/>
    <property type="match status" value="1"/>
</dbReference>
<reference evidence="3 4" key="1">
    <citation type="submission" date="2025-04" db="UniProtKB">
        <authorList>
            <consortium name="RefSeq"/>
        </authorList>
    </citation>
    <scope>IDENTIFICATION</scope>
    <source>
        <tissue evidence="3 4">Liver</tissue>
    </source>
</reference>
<evidence type="ECO:0000313" key="4">
    <source>
        <dbReference type="RefSeq" id="XP_025020717.1"/>
    </source>
</evidence>